<organism evidence="1 2">
    <name type="scientific">Mycena albidolilacea</name>
    <dbReference type="NCBI Taxonomy" id="1033008"/>
    <lineage>
        <taxon>Eukaryota</taxon>
        <taxon>Fungi</taxon>
        <taxon>Dikarya</taxon>
        <taxon>Basidiomycota</taxon>
        <taxon>Agaricomycotina</taxon>
        <taxon>Agaricomycetes</taxon>
        <taxon>Agaricomycetidae</taxon>
        <taxon>Agaricales</taxon>
        <taxon>Marasmiineae</taxon>
        <taxon>Mycenaceae</taxon>
        <taxon>Mycena</taxon>
    </lineage>
</organism>
<reference evidence="1" key="1">
    <citation type="submission" date="2023-03" db="EMBL/GenBank/DDBJ databases">
        <title>Massive genome expansion in bonnet fungi (Mycena s.s.) driven by repeated elements and novel gene families across ecological guilds.</title>
        <authorList>
            <consortium name="Lawrence Berkeley National Laboratory"/>
            <person name="Harder C.B."/>
            <person name="Miyauchi S."/>
            <person name="Viragh M."/>
            <person name="Kuo A."/>
            <person name="Thoen E."/>
            <person name="Andreopoulos B."/>
            <person name="Lu D."/>
            <person name="Skrede I."/>
            <person name="Drula E."/>
            <person name="Henrissat B."/>
            <person name="Morin E."/>
            <person name="Kohler A."/>
            <person name="Barry K."/>
            <person name="LaButti K."/>
            <person name="Morin E."/>
            <person name="Salamov A."/>
            <person name="Lipzen A."/>
            <person name="Mereny Z."/>
            <person name="Hegedus B."/>
            <person name="Baldrian P."/>
            <person name="Stursova M."/>
            <person name="Weitz H."/>
            <person name="Taylor A."/>
            <person name="Grigoriev I.V."/>
            <person name="Nagy L.G."/>
            <person name="Martin F."/>
            <person name="Kauserud H."/>
        </authorList>
    </citation>
    <scope>NUCLEOTIDE SEQUENCE</scope>
    <source>
        <strain evidence="1">CBHHK002</strain>
    </source>
</reference>
<proteinExistence type="predicted"/>
<dbReference type="Proteomes" id="UP001218218">
    <property type="component" value="Unassembled WGS sequence"/>
</dbReference>
<protein>
    <submittedName>
        <fullName evidence="1">Uncharacterized protein</fullName>
    </submittedName>
</protein>
<evidence type="ECO:0000313" key="1">
    <source>
        <dbReference type="EMBL" id="KAJ7352565.1"/>
    </source>
</evidence>
<gene>
    <name evidence="1" type="ORF">DFH08DRAFT_957353</name>
</gene>
<evidence type="ECO:0000313" key="2">
    <source>
        <dbReference type="Proteomes" id="UP001218218"/>
    </source>
</evidence>
<keyword evidence="2" id="KW-1185">Reference proteome</keyword>
<name>A0AAD7AA92_9AGAR</name>
<accession>A0AAD7AA92</accession>
<sequence length="100" mass="10554">MSFSISSSVYALASAQRTSSSSTSTRISGPPAASSPLKYMAAFTRNGPQSAWSLVQVLRSRSACSNVYALAPSITAGSTSNDEFPSIIVQADARLVHWDH</sequence>
<dbReference type="EMBL" id="JARIHO010000012">
    <property type="protein sequence ID" value="KAJ7352565.1"/>
    <property type="molecule type" value="Genomic_DNA"/>
</dbReference>
<comment type="caution">
    <text evidence="1">The sequence shown here is derived from an EMBL/GenBank/DDBJ whole genome shotgun (WGS) entry which is preliminary data.</text>
</comment>
<dbReference type="AlphaFoldDB" id="A0AAD7AA92"/>